<dbReference type="SMART" id="SM00382">
    <property type="entry name" value="AAA"/>
    <property type="match status" value="1"/>
</dbReference>
<dbReference type="SUPFAM" id="SSF52540">
    <property type="entry name" value="P-loop containing nucleoside triphosphate hydrolases"/>
    <property type="match status" value="1"/>
</dbReference>
<evidence type="ECO:0008006" key="13">
    <source>
        <dbReference type="Google" id="ProtNLM"/>
    </source>
</evidence>
<dbReference type="FunFam" id="1.20.1560.10:FF:000014">
    <property type="entry name" value="Multidrug resistance-associated protein member 4"/>
    <property type="match status" value="1"/>
</dbReference>
<dbReference type="InterPro" id="IPR017871">
    <property type="entry name" value="ABC_transporter-like_CS"/>
</dbReference>
<dbReference type="InterPro" id="IPR011527">
    <property type="entry name" value="ABC1_TM_dom"/>
</dbReference>
<comment type="caution">
    <text evidence="11">The sequence shown here is derived from an EMBL/GenBank/DDBJ whole genome shotgun (WGS) entry which is preliminary data.</text>
</comment>
<reference evidence="11 12" key="1">
    <citation type="submission" date="2023-03" db="EMBL/GenBank/DDBJ databases">
        <title>Genome insight into feeding habits of ladybird beetles.</title>
        <authorList>
            <person name="Li H.-S."/>
            <person name="Huang Y.-H."/>
            <person name="Pang H."/>
        </authorList>
    </citation>
    <scope>NUCLEOTIDE SEQUENCE [LARGE SCALE GENOMIC DNA]</scope>
    <source>
        <strain evidence="11">SYSU_2023b</strain>
        <tissue evidence="11">Whole body</tissue>
    </source>
</reference>
<evidence type="ECO:0000256" key="5">
    <source>
        <dbReference type="ARBA" id="ARBA00022840"/>
    </source>
</evidence>
<dbReference type="SUPFAM" id="SSF90123">
    <property type="entry name" value="ABC transporter transmembrane region"/>
    <property type="match status" value="2"/>
</dbReference>
<dbReference type="InterPro" id="IPR003593">
    <property type="entry name" value="AAA+_ATPase"/>
</dbReference>
<dbReference type="GO" id="GO:0016020">
    <property type="term" value="C:membrane"/>
    <property type="evidence" value="ECO:0007669"/>
    <property type="project" value="UniProtKB-SubCell"/>
</dbReference>
<dbReference type="PANTHER" id="PTHR24223">
    <property type="entry name" value="ATP-BINDING CASSETTE SUB-FAMILY C"/>
    <property type="match status" value="1"/>
</dbReference>
<feature type="domain" description="ABC transporter" evidence="9">
    <location>
        <begin position="406"/>
        <end position="627"/>
    </location>
</feature>
<dbReference type="FunFam" id="1.20.1560.10:FF:000026">
    <property type="entry name" value="Multidrug resistance-associated protein lethal(2)03659"/>
    <property type="match status" value="1"/>
</dbReference>
<feature type="transmembrane region" description="Helical" evidence="8">
    <location>
        <begin position="686"/>
        <end position="706"/>
    </location>
</feature>
<feature type="transmembrane region" description="Helical" evidence="8">
    <location>
        <begin position="987"/>
        <end position="1007"/>
    </location>
</feature>
<keyword evidence="12" id="KW-1185">Reference proteome</keyword>
<gene>
    <name evidence="11" type="ORF">WA026_003305</name>
</gene>
<evidence type="ECO:0000256" key="6">
    <source>
        <dbReference type="ARBA" id="ARBA00022989"/>
    </source>
</evidence>
<feature type="transmembrane region" description="Helical" evidence="8">
    <location>
        <begin position="234"/>
        <end position="256"/>
    </location>
</feature>
<dbReference type="Proteomes" id="UP001431783">
    <property type="component" value="Unassembled WGS sequence"/>
</dbReference>
<dbReference type="GO" id="GO:0140359">
    <property type="term" value="F:ABC-type transporter activity"/>
    <property type="evidence" value="ECO:0007669"/>
    <property type="project" value="InterPro"/>
</dbReference>
<dbReference type="Gene3D" id="1.20.1560.10">
    <property type="entry name" value="ABC transporter type 1, transmembrane domain"/>
    <property type="match status" value="2"/>
</dbReference>
<dbReference type="Pfam" id="PF00005">
    <property type="entry name" value="ABC_tran"/>
    <property type="match status" value="1"/>
</dbReference>
<keyword evidence="3 8" id="KW-0812">Transmembrane</keyword>
<dbReference type="InterPro" id="IPR050173">
    <property type="entry name" value="ABC_transporter_C-like"/>
</dbReference>
<name>A0AAW1TNI2_9CUCU</name>
<evidence type="ECO:0000256" key="4">
    <source>
        <dbReference type="ARBA" id="ARBA00022741"/>
    </source>
</evidence>
<evidence type="ECO:0000259" key="9">
    <source>
        <dbReference type="PROSITE" id="PS50893"/>
    </source>
</evidence>
<comment type="subcellular location">
    <subcellularLocation>
        <location evidence="1">Membrane</location>
        <topology evidence="1">Multi-pass membrane protein</topology>
    </subcellularLocation>
</comment>
<keyword evidence="4" id="KW-0547">Nucleotide-binding</keyword>
<dbReference type="CDD" id="cd18579">
    <property type="entry name" value="ABC_6TM_ABCC_D1"/>
    <property type="match status" value="1"/>
</dbReference>
<keyword evidence="5" id="KW-0067">ATP-binding</keyword>
<evidence type="ECO:0000256" key="7">
    <source>
        <dbReference type="ARBA" id="ARBA00023136"/>
    </source>
</evidence>
<dbReference type="GO" id="GO:0005524">
    <property type="term" value="F:ATP binding"/>
    <property type="evidence" value="ECO:0007669"/>
    <property type="project" value="UniProtKB-KW"/>
</dbReference>
<dbReference type="Pfam" id="PF00664">
    <property type="entry name" value="ABC_membrane"/>
    <property type="match status" value="2"/>
</dbReference>
<feature type="transmembrane region" description="Helical" evidence="8">
    <location>
        <begin position="803"/>
        <end position="824"/>
    </location>
</feature>
<feature type="domain" description="ABC transmembrane type-1" evidence="10">
    <location>
        <begin position="780"/>
        <end position="1051"/>
    </location>
</feature>
<keyword evidence="2" id="KW-0813">Transport</keyword>
<evidence type="ECO:0000259" key="10">
    <source>
        <dbReference type="PROSITE" id="PS50929"/>
    </source>
</evidence>
<dbReference type="EMBL" id="JARQZJ010000001">
    <property type="protein sequence ID" value="KAK9869552.1"/>
    <property type="molecule type" value="Genomic_DNA"/>
</dbReference>
<evidence type="ECO:0000313" key="12">
    <source>
        <dbReference type="Proteomes" id="UP001431783"/>
    </source>
</evidence>
<feature type="transmembrane region" description="Helical" evidence="8">
    <location>
        <begin position="204"/>
        <end position="228"/>
    </location>
</feature>
<feature type="domain" description="ABC transmembrane type-1" evidence="10">
    <location>
        <begin position="94"/>
        <end position="369"/>
    </location>
</feature>
<evidence type="ECO:0000256" key="8">
    <source>
        <dbReference type="SAM" id="Phobius"/>
    </source>
</evidence>
<dbReference type="CDD" id="cd03250">
    <property type="entry name" value="ABCC_MRP_domain1"/>
    <property type="match status" value="1"/>
</dbReference>
<dbReference type="Gene3D" id="3.40.50.300">
    <property type="entry name" value="P-loop containing nucleotide triphosphate hydrolases"/>
    <property type="match status" value="1"/>
</dbReference>
<dbReference type="InterPro" id="IPR027417">
    <property type="entry name" value="P-loop_NTPase"/>
</dbReference>
<feature type="transmembrane region" description="Helical" evidence="8">
    <location>
        <begin position="83"/>
        <end position="105"/>
    </location>
</feature>
<evidence type="ECO:0000256" key="1">
    <source>
        <dbReference type="ARBA" id="ARBA00004141"/>
    </source>
</evidence>
<feature type="transmembrane region" description="Helical" evidence="8">
    <location>
        <begin position="876"/>
        <end position="896"/>
    </location>
</feature>
<dbReference type="InterPro" id="IPR003439">
    <property type="entry name" value="ABC_transporter-like_ATP-bd"/>
</dbReference>
<protein>
    <recommendedName>
        <fullName evidence="13">Multidrug resistance-associated protein 4-like</fullName>
    </recommendedName>
</protein>
<dbReference type="InterPro" id="IPR036640">
    <property type="entry name" value="ABC1_TM_sf"/>
</dbReference>
<dbReference type="PROSITE" id="PS50893">
    <property type="entry name" value="ABC_TRANSPORTER_2"/>
    <property type="match status" value="1"/>
</dbReference>
<feature type="transmembrane region" description="Helical" evidence="8">
    <location>
        <begin position="356"/>
        <end position="381"/>
    </location>
</feature>
<feature type="transmembrane region" description="Helical" evidence="8">
    <location>
        <begin position="1013"/>
        <end position="1032"/>
    </location>
</feature>
<accession>A0AAW1TNI2</accession>
<dbReference type="FunFam" id="3.40.50.300:FF:000482">
    <property type="entry name" value="Multidrug resistance-associated protein member 4"/>
    <property type="match status" value="1"/>
</dbReference>
<keyword evidence="6 8" id="KW-1133">Transmembrane helix</keyword>
<dbReference type="InterPro" id="IPR044746">
    <property type="entry name" value="ABCC_6TM_D1"/>
</dbReference>
<evidence type="ECO:0000313" key="11">
    <source>
        <dbReference type="EMBL" id="KAK9869552.1"/>
    </source>
</evidence>
<feature type="transmembrane region" description="Helical" evidence="8">
    <location>
        <begin position="131"/>
        <end position="148"/>
    </location>
</feature>
<keyword evidence="7 8" id="KW-0472">Membrane</keyword>
<dbReference type="PANTHER" id="PTHR24223:SF415">
    <property type="entry name" value="FI20190P1"/>
    <property type="match status" value="1"/>
</dbReference>
<organism evidence="11 12">
    <name type="scientific">Henosepilachna vigintioctopunctata</name>
    <dbReference type="NCBI Taxonomy" id="420089"/>
    <lineage>
        <taxon>Eukaryota</taxon>
        <taxon>Metazoa</taxon>
        <taxon>Ecdysozoa</taxon>
        <taxon>Arthropoda</taxon>
        <taxon>Hexapoda</taxon>
        <taxon>Insecta</taxon>
        <taxon>Pterygota</taxon>
        <taxon>Neoptera</taxon>
        <taxon>Endopterygota</taxon>
        <taxon>Coleoptera</taxon>
        <taxon>Polyphaga</taxon>
        <taxon>Cucujiformia</taxon>
        <taxon>Coccinelloidea</taxon>
        <taxon>Coccinellidae</taxon>
        <taxon>Epilachninae</taxon>
        <taxon>Epilachnini</taxon>
        <taxon>Henosepilachna</taxon>
    </lineage>
</organism>
<evidence type="ECO:0000256" key="3">
    <source>
        <dbReference type="ARBA" id="ARBA00022692"/>
    </source>
</evidence>
<dbReference type="PROSITE" id="PS00211">
    <property type="entry name" value="ABC_TRANSPORTER_1"/>
    <property type="match status" value="1"/>
</dbReference>
<dbReference type="AlphaFoldDB" id="A0AAW1TNI2"/>
<proteinExistence type="predicted"/>
<evidence type="ECO:0000256" key="2">
    <source>
        <dbReference type="ARBA" id="ARBA00022448"/>
    </source>
</evidence>
<sequence>MEESYPIERESPKKNANFLSRIFFFWMKRICYEGCTKGIELKNLYKIQEPNKSSYLTEHLEKIWDDEVQKGKLKERKPSLLKALFRAYTFTFLLWGILIFINSVVVKTVQPLMLSGLIKLFTNGGYTPSDVLFYGGGLCLLTLLNAFLNHHTNCGVNIIGMRVRVAISSLVYRKILRLSQLSLGKTAAGKVVNLLSNDVARFDLIVFGLNHLWVGPFQILVVACLMWMQMGPSSMTAIVSVIVLTLPLQLMMGSITSKYRMQVAKKTDNRVKIMSELLAGVQVIKMYSWETPFEAVVEKARIDEVKWLTKTSYVRGVLSSFTDFVEKAALCATIVCFVILGQGIRADLVFALDMYISILNLTLSIIFPIVIAMGAECLVSVKRLEEFLLMEEKETLQILPVEDKHVYLKNINSYWVHDTPVLKNLSIKLAPGTLCAVIGPVGSGKSSLLKLLLGEMMTSSGTIEYSGDISYASQEPWLFASTVRNNILFGEKLNREHYKNVVRVCALERDFELFPDGDKTKVGDRGVSLSGGQRARINLARCVYKDADIYLLDDPLSAVDTKVGRHLFDQCIMDFLKGKTRILVTHQLQYLKKADAIIVLNKGGIEAQGTFETLSQSDSEFTKLLVAADESHEHEKSEKITRASTVSVSTIASLNAEPVEEEQDSEEMEDEGGYKGSPGWAYIRRFGGFLTIFFITFLFLLCQVLLSGSDYWITYWSNQEELRDKANNINASYQFTTAVYTSTKIEENITNLSELPEFINGQLISNITRSRSTFFEDIERQFTETIILDDGEHTLLTKEAMTYIYAFIVIVLIVITLVRSIMFFHGCMQASKKLHNNMFHCLLKAPMRFFDTNPAGRILNRFSKDIGAVDEMLPRALMDVVQILLIMFGILVLVVISNVYMIVIIVILGGIFFQIRKWYISTARSIKLIEGVAKSPVFSYINSSINGLTTIRATHNEEVLKKQFDDHQDVHTAAWYLQVMCSVSYGLWLDLICALFVCFVIIGFIVLDQFTTVQGSLIGLGISQASALVGMLQFCMRQISECVNYLTSVERVLQYTQLEQEHPLLTAKR</sequence>
<dbReference type="GO" id="GO:0016887">
    <property type="term" value="F:ATP hydrolysis activity"/>
    <property type="evidence" value="ECO:0007669"/>
    <property type="project" value="InterPro"/>
</dbReference>
<dbReference type="PROSITE" id="PS50929">
    <property type="entry name" value="ABC_TM1F"/>
    <property type="match status" value="2"/>
</dbReference>